<keyword evidence="2" id="KW-1185">Reference proteome</keyword>
<dbReference type="Gene3D" id="1.20.910.10">
    <property type="entry name" value="Heme oxygenase-like"/>
    <property type="match status" value="1"/>
</dbReference>
<evidence type="ECO:0000313" key="2">
    <source>
        <dbReference type="Proteomes" id="UP000446768"/>
    </source>
</evidence>
<organism evidence="1 2">
    <name type="scientific">Pseudoduganella rivuli</name>
    <dbReference type="NCBI Taxonomy" id="2666085"/>
    <lineage>
        <taxon>Bacteria</taxon>
        <taxon>Pseudomonadati</taxon>
        <taxon>Pseudomonadota</taxon>
        <taxon>Betaproteobacteria</taxon>
        <taxon>Burkholderiales</taxon>
        <taxon>Oxalobacteraceae</taxon>
        <taxon>Telluria group</taxon>
        <taxon>Pseudoduganella</taxon>
    </lineage>
</organism>
<reference evidence="1 2" key="1">
    <citation type="submission" date="2019-11" db="EMBL/GenBank/DDBJ databases">
        <title>Novel species isolated from a subtropical stream in China.</title>
        <authorList>
            <person name="Lu H."/>
        </authorList>
    </citation>
    <scope>NUCLEOTIDE SEQUENCE [LARGE SCALE GENOMIC DNA]</scope>
    <source>
        <strain evidence="1 2">FT92W</strain>
    </source>
</reference>
<name>A0A7X2IT80_9BURK</name>
<protein>
    <submittedName>
        <fullName evidence="1">DUF3050 domain-containing protein</fullName>
    </submittedName>
</protein>
<dbReference type="AlphaFoldDB" id="A0A7X2IT80"/>
<sequence length="261" mass="28958">MSKVTALRSTLTKKHNTLTQHPVFSAVRSIDDLRLFMEWHVFAVWDFMSLVKRLQNDLTVTTLPWVPPENPLAARLINEIVLGEESDETPQGAVSHFDLYISAMREVGASTDQIETFVSLIRAGIPVASALASVKAPKPVEQFVTATMDACLKGKVHDVLGNFFYGRENVIPDMFRTLLSQWQIADKEVATLVFYLERHIEVDSGDHGPAAEKIIGQLCHGDQSKLEAVLSSGIAAIEQRQALWDGLLQQMEQVQAAYAAD</sequence>
<evidence type="ECO:0000313" key="1">
    <source>
        <dbReference type="EMBL" id="MRV75670.1"/>
    </source>
</evidence>
<dbReference type="RefSeq" id="WP_154380437.1">
    <property type="nucleotide sequence ID" value="NZ_WKJJ01000022.1"/>
</dbReference>
<gene>
    <name evidence="1" type="ORF">GJ700_28530</name>
</gene>
<comment type="caution">
    <text evidence="1">The sequence shown here is derived from an EMBL/GenBank/DDBJ whole genome shotgun (WGS) entry which is preliminary data.</text>
</comment>
<proteinExistence type="predicted"/>
<dbReference type="InterPro" id="IPR024423">
    <property type="entry name" value="DUF3050"/>
</dbReference>
<dbReference type="Pfam" id="PF11251">
    <property type="entry name" value="DUF3050"/>
    <property type="match status" value="1"/>
</dbReference>
<dbReference type="InterPro" id="IPR016084">
    <property type="entry name" value="Haem_Oase-like_multi-hlx"/>
</dbReference>
<dbReference type="Proteomes" id="UP000446768">
    <property type="component" value="Unassembled WGS sequence"/>
</dbReference>
<accession>A0A7X2IT80</accession>
<dbReference type="EMBL" id="WKJJ01000022">
    <property type="protein sequence ID" value="MRV75670.1"/>
    <property type="molecule type" value="Genomic_DNA"/>
</dbReference>